<proteinExistence type="inferred from homology"/>
<gene>
    <name evidence="6" type="ORF">BmR1_04g07555</name>
</gene>
<keyword evidence="7" id="KW-1185">Reference proteome</keyword>
<keyword evidence="6" id="KW-0808">Transferase</keyword>
<evidence type="ECO:0000256" key="2">
    <source>
        <dbReference type="ARBA" id="ARBA00022786"/>
    </source>
</evidence>
<name>I7ISK7_BABMR</name>
<feature type="domain" description="SKP1 component dimerisation" evidence="4">
    <location>
        <begin position="113"/>
        <end position="160"/>
    </location>
</feature>
<evidence type="ECO:0000256" key="3">
    <source>
        <dbReference type="PIRNR" id="PIRNR028729"/>
    </source>
</evidence>
<dbReference type="UniPathway" id="UPA00143"/>
<evidence type="ECO:0000259" key="4">
    <source>
        <dbReference type="Pfam" id="PF01466"/>
    </source>
</evidence>
<protein>
    <submittedName>
        <fullName evidence="6">S-phase kinase-associated protein 1</fullName>
    </submittedName>
</protein>
<comment type="similarity">
    <text evidence="1 3">Belongs to the SKP1 family.</text>
</comment>
<organism evidence="6 7">
    <name type="scientific">Babesia microti (strain RI)</name>
    <dbReference type="NCBI Taxonomy" id="1133968"/>
    <lineage>
        <taxon>Eukaryota</taxon>
        <taxon>Sar</taxon>
        <taxon>Alveolata</taxon>
        <taxon>Apicomplexa</taxon>
        <taxon>Aconoidasida</taxon>
        <taxon>Piroplasmida</taxon>
        <taxon>Babesiidae</taxon>
        <taxon>Babesia</taxon>
    </lineage>
</organism>
<dbReference type="Pfam" id="PF03931">
    <property type="entry name" value="Skp1_POZ"/>
    <property type="match status" value="1"/>
</dbReference>
<dbReference type="Gene3D" id="3.30.710.10">
    <property type="entry name" value="Potassium Channel Kv1.1, Chain A"/>
    <property type="match status" value="1"/>
</dbReference>
<reference evidence="6 7" key="2">
    <citation type="journal article" date="2013" name="PLoS ONE">
        <title>Whole genome mapping and re-organization of the nuclear and mitochondrial genomes of Babesia microti isolates.</title>
        <authorList>
            <person name="Cornillot E."/>
            <person name="Dassouli A."/>
            <person name="Garg A."/>
            <person name="Pachikara N."/>
            <person name="Randazzo S."/>
            <person name="Depoix D."/>
            <person name="Carcy B."/>
            <person name="Delbecq S."/>
            <person name="Frutos R."/>
            <person name="Silva J.C."/>
            <person name="Sutton R."/>
            <person name="Krause P.J."/>
            <person name="Mamoun C.B."/>
        </authorList>
    </citation>
    <scope>NUCLEOTIDE SEQUENCE [LARGE SCALE GENOMIC DNA]</scope>
    <source>
        <strain evidence="6 7">RI</strain>
    </source>
</reference>
<dbReference type="InterPro" id="IPR011333">
    <property type="entry name" value="SKP1/BTB/POZ_sf"/>
</dbReference>
<keyword evidence="2 3" id="KW-0833">Ubl conjugation pathway</keyword>
<sequence length="163" mass="18509">MSASQIVTLISSEGDKVVVSREAALLSGVIRNIFEESGDVNEAIPIPKVKTRILEKIVEYCQYHVKNPPIEIPQPLRTANLADVVSDWDNNFINLDKETLFELILAENFLDIKPLLELSCAKVASLIKGKSPEQIRKDFNIINDFTPEEERQIREENKWCDEA</sequence>
<dbReference type="EMBL" id="LN871599">
    <property type="protein sequence ID" value="CCF75701.2"/>
    <property type="molecule type" value="Genomic_DNA"/>
</dbReference>
<dbReference type="InterPro" id="IPR016897">
    <property type="entry name" value="SKP1"/>
</dbReference>
<dbReference type="GO" id="GO:0016301">
    <property type="term" value="F:kinase activity"/>
    <property type="evidence" value="ECO:0007669"/>
    <property type="project" value="UniProtKB-KW"/>
</dbReference>
<dbReference type="OrthoDB" id="2342932at2759"/>
<dbReference type="GeneID" id="24426153"/>
<evidence type="ECO:0000259" key="5">
    <source>
        <dbReference type="Pfam" id="PF03931"/>
    </source>
</evidence>
<dbReference type="SUPFAM" id="SSF81382">
    <property type="entry name" value="Skp1 dimerisation domain-like"/>
    <property type="match status" value="1"/>
</dbReference>
<dbReference type="Proteomes" id="UP000002899">
    <property type="component" value="Chromosome IV"/>
</dbReference>
<dbReference type="InterPro" id="IPR036296">
    <property type="entry name" value="SKP1-like_dim_sf"/>
</dbReference>
<dbReference type="SUPFAM" id="SSF54695">
    <property type="entry name" value="POZ domain"/>
    <property type="match status" value="1"/>
</dbReference>
<dbReference type="InterPro" id="IPR016072">
    <property type="entry name" value="Skp1_comp_dimer"/>
</dbReference>
<evidence type="ECO:0000313" key="6">
    <source>
        <dbReference type="EMBL" id="CCF75701.2"/>
    </source>
</evidence>
<evidence type="ECO:0000313" key="7">
    <source>
        <dbReference type="Proteomes" id="UP000002899"/>
    </source>
</evidence>
<comment type="pathway">
    <text evidence="3">Protein modification; protein ubiquitination.</text>
</comment>
<dbReference type="InterPro" id="IPR016073">
    <property type="entry name" value="Skp1_comp_POZ"/>
</dbReference>
<dbReference type="CDD" id="cd18322">
    <property type="entry name" value="BTB_POZ_SKP1"/>
    <property type="match status" value="1"/>
</dbReference>
<reference evidence="6 7" key="1">
    <citation type="journal article" date="2012" name="Nucleic Acids Res.">
        <title>Sequencing of the smallest Apicomplexan genome from the human pathogen Babesia microti.</title>
        <authorList>
            <person name="Cornillot E."/>
            <person name="Hadj-Kaddour K."/>
            <person name="Dassouli A."/>
            <person name="Noel B."/>
            <person name="Ranwez V."/>
            <person name="Vacherie B."/>
            <person name="Augagneur Y."/>
            <person name="Bres V."/>
            <person name="Duclos A."/>
            <person name="Randazzo S."/>
            <person name="Carcy B."/>
            <person name="Debierre-Grockiego F."/>
            <person name="Delbecq S."/>
            <person name="Moubri-Menage K."/>
            <person name="Shams-Eldin H."/>
            <person name="Usmani-Brown S."/>
            <person name="Bringaud F."/>
            <person name="Wincker P."/>
            <person name="Vivares C.P."/>
            <person name="Schwarz R.T."/>
            <person name="Schetters T.P."/>
            <person name="Krause P.J."/>
            <person name="Gorenflot A."/>
            <person name="Berry V."/>
            <person name="Barbe V."/>
            <person name="Ben Mamoun C."/>
        </authorList>
    </citation>
    <scope>NUCLEOTIDE SEQUENCE [LARGE SCALE GENOMIC DNA]</scope>
    <source>
        <strain evidence="6 7">RI</strain>
    </source>
</reference>
<dbReference type="GO" id="GO:0016567">
    <property type="term" value="P:protein ubiquitination"/>
    <property type="evidence" value="ECO:0007669"/>
    <property type="project" value="UniProtKB-UniPathway"/>
</dbReference>
<dbReference type="VEuPathDB" id="PiroplasmaDB:BmR1_04g07555"/>
<dbReference type="PIRSF" id="PIRSF028729">
    <property type="entry name" value="E3_ubiquit_lig_SCF_Skp"/>
    <property type="match status" value="1"/>
</dbReference>
<evidence type="ECO:0000256" key="1">
    <source>
        <dbReference type="ARBA" id="ARBA00009993"/>
    </source>
</evidence>
<dbReference type="GO" id="GO:0006511">
    <property type="term" value="P:ubiquitin-dependent protein catabolic process"/>
    <property type="evidence" value="ECO:0007669"/>
    <property type="project" value="InterPro"/>
</dbReference>
<dbReference type="FunFam" id="3.30.710.10:FF:000026">
    <property type="entry name" value="E3 ubiquitin ligase complex SCF subunit"/>
    <property type="match status" value="1"/>
</dbReference>
<dbReference type="RefSeq" id="XP_021337193.1">
    <property type="nucleotide sequence ID" value="XM_021482612.1"/>
</dbReference>
<keyword evidence="6" id="KW-0418">Kinase</keyword>
<dbReference type="PANTHER" id="PTHR11165">
    <property type="entry name" value="SKP1"/>
    <property type="match status" value="1"/>
</dbReference>
<feature type="domain" description="SKP1 component POZ" evidence="5">
    <location>
        <begin position="6"/>
        <end position="66"/>
    </location>
</feature>
<dbReference type="Pfam" id="PF01466">
    <property type="entry name" value="Skp1"/>
    <property type="match status" value="1"/>
</dbReference>
<accession>I7ISK7</accession>
<dbReference type="KEGG" id="bmic:BmR1_04g07555"/>
<dbReference type="InterPro" id="IPR001232">
    <property type="entry name" value="SKP1-like"/>
</dbReference>
<dbReference type="SMART" id="SM00512">
    <property type="entry name" value="Skp1"/>
    <property type="match status" value="1"/>
</dbReference>
<dbReference type="AlphaFoldDB" id="I7ISK7"/>
<reference evidence="6 7" key="3">
    <citation type="journal article" date="2016" name="Sci. Rep.">
        <title>Genome-wide diversity and gene expression profiling of Babesia microti isolates identify polymorphic genes that mediate host-pathogen interactions.</title>
        <authorList>
            <person name="Silva J.C."/>
            <person name="Cornillot E."/>
            <person name="McCracken C."/>
            <person name="Usmani-Brown S."/>
            <person name="Dwivedi A."/>
            <person name="Ifeonu O.O."/>
            <person name="Crabtree J."/>
            <person name="Gotia H.T."/>
            <person name="Virji A.Z."/>
            <person name="Reynes C."/>
            <person name="Colinge J."/>
            <person name="Kumar V."/>
            <person name="Lawres L."/>
            <person name="Pazzi J.E."/>
            <person name="Pablo J.V."/>
            <person name="Hung C."/>
            <person name="Brancato J."/>
            <person name="Kumari P."/>
            <person name="Orvis J."/>
            <person name="Tretina K."/>
            <person name="Chibucos M."/>
            <person name="Ott S."/>
            <person name="Sadzewicz L."/>
            <person name="Sengamalay N."/>
            <person name="Shetty A.C."/>
            <person name="Su Q."/>
            <person name="Tallon L."/>
            <person name="Fraser C.M."/>
            <person name="Frutos R."/>
            <person name="Molina D.M."/>
            <person name="Krause P.J."/>
            <person name="Ben Mamoun C."/>
        </authorList>
    </citation>
    <scope>NUCLEOTIDE SEQUENCE [LARGE SCALE GENOMIC DNA]</scope>
    <source>
        <strain evidence="6 7">RI</strain>
    </source>
</reference>